<dbReference type="InterPro" id="IPR012189">
    <property type="entry name" value="Pept_M28E_Ap1"/>
</dbReference>
<evidence type="ECO:0000259" key="8">
    <source>
        <dbReference type="Pfam" id="PF04389"/>
    </source>
</evidence>
<dbReference type="PANTHER" id="PTHR12147">
    <property type="entry name" value="METALLOPEPTIDASE M28 FAMILY MEMBER"/>
    <property type="match status" value="1"/>
</dbReference>
<organism evidence="9 10">
    <name type="scientific">Massilia norwichensis</name>
    <dbReference type="NCBI Taxonomy" id="1442366"/>
    <lineage>
        <taxon>Bacteria</taxon>
        <taxon>Pseudomonadati</taxon>
        <taxon>Pseudomonadota</taxon>
        <taxon>Betaproteobacteria</taxon>
        <taxon>Burkholderiales</taxon>
        <taxon>Oxalobacteraceae</taxon>
        <taxon>Telluria group</taxon>
        <taxon>Massilia</taxon>
    </lineage>
</organism>
<evidence type="ECO:0000256" key="1">
    <source>
        <dbReference type="ARBA" id="ARBA00022438"/>
    </source>
</evidence>
<keyword evidence="4 7" id="KW-0732">Signal</keyword>
<keyword evidence="1" id="KW-0031">Aminopeptidase</keyword>
<dbReference type="InterPro" id="IPR045175">
    <property type="entry name" value="M28_fam"/>
</dbReference>
<feature type="non-terminal residue" evidence="9">
    <location>
        <position position="412"/>
    </location>
</feature>
<evidence type="ECO:0000313" key="10">
    <source>
        <dbReference type="Proteomes" id="UP001205560"/>
    </source>
</evidence>
<proteinExistence type="predicted"/>
<reference evidence="9 10" key="1">
    <citation type="submission" date="2022-08" db="EMBL/GenBank/DDBJ databases">
        <title>Reclassification of Massilia species as members of the genera Telluria, Duganella, Pseudoduganella, Mokoshia gen. nov. and Zemynaea gen. nov. using orthogonal and non-orthogonal genome-based approaches.</title>
        <authorList>
            <person name="Bowman J.P."/>
        </authorList>
    </citation>
    <scope>NUCLEOTIDE SEQUENCE [LARGE SCALE GENOMIC DNA]</scope>
    <source>
        <strain evidence="9 10">LMG 28164</strain>
    </source>
</reference>
<dbReference type="PROSITE" id="PS51257">
    <property type="entry name" value="PROKAR_LIPOPROTEIN"/>
    <property type="match status" value="1"/>
</dbReference>
<dbReference type="Pfam" id="PF04389">
    <property type="entry name" value="Peptidase_M28"/>
    <property type="match status" value="1"/>
</dbReference>
<dbReference type="EMBL" id="JANUGX010000049">
    <property type="protein sequence ID" value="MCS0592564.1"/>
    <property type="molecule type" value="Genomic_DNA"/>
</dbReference>
<dbReference type="PIRSF" id="PIRSF036685">
    <property type="entry name" value="BacLeuNPeptidase"/>
    <property type="match status" value="1"/>
</dbReference>
<name>A0ABT2AEC3_9BURK</name>
<keyword evidence="10" id="KW-1185">Reference proteome</keyword>
<feature type="signal peptide" evidence="7">
    <location>
        <begin position="1"/>
        <end position="25"/>
    </location>
</feature>
<dbReference type="SUPFAM" id="SSF53187">
    <property type="entry name" value="Zn-dependent exopeptidases"/>
    <property type="match status" value="1"/>
</dbReference>
<evidence type="ECO:0000256" key="4">
    <source>
        <dbReference type="ARBA" id="ARBA00022729"/>
    </source>
</evidence>
<feature type="chain" id="PRO_5046705308" evidence="7">
    <location>
        <begin position="26"/>
        <end position="412"/>
    </location>
</feature>
<evidence type="ECO:0000256" key="3">
    <source>
        <dbReference type="ARBA" id="ARBA00022723"/>
    </source>
</evidence>
<accession>A0ABT2AEC3</accession>
<keyword evidence="2" id="KW-0645">Protease</keyword>
<dbReference type="PANTHER" id="PTHR12147:SF56">
    <property type="entry name" value="AMINOPEPTIDASE YDR415C-RELATED"/>
    <property type="match status" value="1"/>
</dbReference>
<dbReference type="RefSeq" id="WP_258848332.1">
    <property type="nucleotide sequence ID" value="NZ_JANUGX010000049.1"/>
</dbReference>
<comment type="caution">
    <text evidence="9">The sequence shown here is derived from an EMBL/GenBank/DDBJ whole genome shotgun (WGS) entry which is preliminary data.</text>
</comment>
<dbReference type="Gene3D" id="3.40.630.10">
    <property type="entry name" value="Zn peptidases"/>
    <property type="match status" value="1"/>
</dbReference>
<keyword evidence="3" id="KW-0479">Metal-binding</keyword>
<keyword evidence="6" id="KW-0862">Zinc</keyword>
<evidence type="ECO:0000313" key="9">
    <source>
        <dbReference type="EMBL" id="MCS0592564.1"/>
    </source>
</evidence>
<sequence>MRLRRPLSGFMAALAFSACLSASSAADKKAWITIGDAAFRQVRPLLPGVVPAESRQLGGGGQKIHAVSVPENELETIAGALHQRLRQCGGFVFHNTEAEARAALHPMPATSASLTYAIDHRELVVPVLAQMSDKQIETTILKLSGFTNRYYKSSSGVDASNWLFATWSEMARGRADIAVKQITHTGFPQQSVMLSIAGSEKPDESIVLGAHLDSILVSRMSDTAPAPGADDDASGVASLTEALRAMLEGQYKPKRSIHFVAYAAEEVGLRGSQDIARSFRQAHSKMVGVLQLDMTNYKGAANDIYLFTDYTDSKQNAFLAQLVSTYLPDLKVGYDQCGYACSDHASWQAQGYPTSMPFESSFARDNPAIHTAKDTFANSGGQALHALKFARLAAAFAIELGSAETSAENGGL</sequence>
<evidence type="ECO:0000256" key="5">
    <source>
        <dbReference type="ARBA" id="ARBA00022801"/>
    </source>
</evidence>
<dbReference type="Proteomes" id="UP001205560">
    <property type="component" value="Unassembled WGS sequence"/>
</dbReference>
<evidence type="ECO:0000256" key="7">
    <source>
        <dbReference type="SAM" id="SignalP"/>
    </source>
</evidence>
<evidence type="ECO:0000256" key="2">
    <source>
        <dbReference type="ARBA" id="ARBA00022670"/>
    </source>
</evidence>
<keyword evidence="5" id="KW-0378">Hydrolase</keyword>
<evidence type="ECO:0000256" key="6">
    <source>
        <dbReference type="ARBA" id="ARBA00022833"/>
    </source>
</evidence>
<feature type="domain" description="Peptidase M28" evidence="8">
    <location>
        <begin position="192"/>
        <end position="388"/>
    </location>
</feature>
<gene>
    <name evidence="9" type="ORF">NX782_25610</name>
</gene>
<dbReference type="InterPro" id="IPR007484">
    <property type="entry name" value="Peptidase_M28"/>
</dbReference>
<protein>
    <submittedName>
        <fullName evidence="9">M20/M25/M40 family metallo-hydrolase</fullName>
    </submittedName>
</protein>